<evidence type="ECO:0000256" key="4">
    <source>
        <dbReference type="ARBA" id="ARBA00032089"/>
    </source>
</evidence>
<dbReference type="Gene3D" id="2.40.10.340">
    <property type="entry name" value="Rod shape-determining protein MreC, domain 1"/>
    <property type="match status" value="1"/>
</dbReference>
<dbReference type="RefSeq" id="WP_240488627.1">
    <property type="nucleotide sequence ID" value="NZ_CP012333.1"/>
</dbReference>
<dbReference type="NCBIfam" id="TIGR00219">
    <property type="entry name" value="mreC"/>
    <property type="match status" value="1"/>
</dbReference>
<accession>A0A0K1Q338</accession>
<evidence type="ECO:0000313" key="9">
    <source>
        <dbReference type="Proteomes" id="UP000064967"/>
    </source>
</evidence>
<evidence type="ECO:0000256" key="1">
    <source>
        <dbReference type="ARBA" id="ARBA00009369"/>
    </source>
</evidence>
<dbReference type="InterPro" id="IPR042177">
    <property type="entry name" value="Cell/Rod_1"/>
</dbReference>
<sequence>MSAFKRYRDVGIVILLLAVPFFFLRANMKDPSKLNALDRVVLRISAPIEFAASSLARGVSNIWESYVYLVDVKADNERLAYDNARLREQVHRLEQKETENHELRRLLQLRESLPGDLVSAQVVGKDFTEFFRVTRVVLDRGSRNIRPHMPVVSPDGVVGAVLRVAGDAVDVQLSVDAAFGIDVEDERTHARGFVRGTGNPSRYSCKVENVDSRDEVEIGDLLVTSGKGKWFPKGLPVARVTKVVKREPGRDQEIEATPTVNFSRLDAVLILVTPPQEEDAPKPSSSKSNR</sequence>
<keyword evidence="9" id="KW-1185">Reference proteome</keyword>
<dbReference type="InterPro" id="IPR007221">
    <property type="entry name" value="MreC"/>
</dbReference>
<evidence type="ECO:0000256" key="2">
    <source>
        <dbReference type="ARBA" id="ARBA00013855"/>
    </source>
</evidence>
<keyword evidence="3 5" id="KW-0133">Cell shape</keyword>
<dbReference type="InterPro" id="IPR042175">
    <property type="entry name" value="Cell/Rod_MreC_2"/>
</dbReference>
<name>A0A0K1Q338_9BACT</name>
<dbReference type="Pfam" id="PF04085">
    <property type="entry name" value="MreC"/>
    <property type="match status" value="1"/>
</dbReference>
<reference evidence="8 9" key="1">
    <citation type="submission" date="2015-08" db="EMBL/GenBank/DDBJ databases">
        <authorList>
            <person name="Babu N.S."/>
            <person name="Beckwith C.J."/>
            <person name="Beseler K.G."/>
            <person name="Brison A."/>
            <person name="Carone J.V."/>
            <person name="Caskin T.P."/>
            <person name="Diamond M."/>
            <person name="Durham M.E."/>
            <person name="Foxe J.M."/>
            <person name="Go M."/>
            <person name="Henderson B.A."/>
            <person name="Jones I.B."/>
            <person name="McGettigan J.A."/>
            <person name="Micheletti S.J."/>
            <person name="Nasrallah M.E."/>
            <person name="Ortiz D."/>
            <person name="Piller C.R."/>
            <person name="Privatt S.R."/>
            <person name="Schneider S.L."/>
            <person name="Sharp S."/>
            <person name="Smith T.C."/>
            <person name="Stanton J.D."/>
            <person name="Ullery H.E."/>
            <person name="Wilson R.J."/>
            <person name="Serrano M.G."/>
            <person name="Buck G."/>
            <person name="Lee V."/>
            <person name="Wang Y."/>
            <person name="Carvalho R."/>
            <person name="Voegtly L."/>
            <person name="Shi R."/>
            <person name="Duckworth R."/>
            <person name="Johnson A."/>
            <person name="Loviza R."/>
            <person name="Walstead R."/>
            <person name="Shah Z."/>
            <person name="Kiflezghi M."/>
            <person name="Wade K."/>
            <person name="Ball S.L."/>
            <person name="Bradley K.W."/>
            <person name="Asai D.J."/>
            <person name="Bowman C.A."/>
            <person name="Russell D.A."/>
            <person name="Pope W.H."/>
            <person name="Jacobs-Sera D."/>
            <person name="Hendrix R.W."/>
            <person name="Hatfull G.F."/>
        </authorList>
    </citation>
    <scope>NUCLEOTIDE SEQUENCE [LARGE SCALE GENOMIC DNA]</scope>
    <source>
        <strain evidence="8 9">DSM 27648</strain>
    </source>
</reference>
<evidence type="ECO:0000313" key="8">
    <source>
        <dbReference type="EMBL" id="AKU99789.1"/>
    </source>
</evidence>
<dbReference type="Gene3D" id="2.40.10.350">
    <property type="entry name" value="Rod shape-determining protein MreC, domain 2"/>
    <property type="match status" value="1"/>
</dbReference>
<dbReference type="AlphaFoldDB" id="A0A0K1Q338"/>
<dbReference type="STRING" id="1391654.AKJ09_06453"/>
<protein>
    <recommendedName>
        <fullName evidence="2 5">Cell shape-determining protein MreC</fullName>
    </recommendedName>
    <alternativeName>
        <fullName evidence="4 5">Cell shape protein MreC</fullName>
    </alternativeName>
</protein>
<dbReference type="InterPro" id="IPR055342">
    <property type="entry name" value="MreC_beta-barrel_core"/>
</dbReference>
<feature type="domain" description="Rod shape-determining protein MreC beta-barrel core" evidence="7">
    <location>
        <begin position="122"/>
        <end position="271"/>
    </location>
</feature>
<dbReference type="PATRIC" id="fig|1391654.3.peg.6545"/>
<dbReference type="GO" id="GO:0005886">
    <property type="term" value="C:plasma membrane"/>
    <property type="evidence" value="ECO:0007669"/>
    <property type="project" value="TreeGrafter"/>
</dbReference>
<evidence type="ECO:0000259" key="7">
    <source>
        <dbReference type="Pfam" id="PF04085"/>
    </source>
</evidence>
<dbReference type="PANTHER" id="PTHR34138">
    <property type="entry name" value="CELL SHAPE-DETERMINING PROTEIN MREC"/>
    <property type="match status" value="1"/>
</dbReference>
<dbReference type="EMBL" id="CP012333">
    <property type="protein sequence ID" value="AKU99789.1"/>
    <property type="molecule type" value="Genomic_DNA"/>
</dbReference>
<dbReference type="GO" id="GO:0008360">
    <property type="term" value="P:regulation of cell shape"/>
    <property type="evidence" value="ECO:0007669"/>
    <property type="project" value="UniProtKB-KW"/>
</dbReference>
<comment type="function">
    <text evidence="5">Involved in formation and maintenance of cell shape.</text>
</comment>
<evidence type="ECO:0000256" key="5">
    <source>
        <dbReference type="PIRNR" id="PIRNR038471"/>
    </source>
</evidence>
<evidence type="ECO:0000256" key="3">
    <source>
        <dbReference type="ARBA" id="ARBA00022960"/>
    </source>
</evidence>
<keyword evidence="6" id="KW-0175">Coiled coil</keyword>
<gene>
    <name evidence="8" type="ORF">AKJ09_06453</name>
</gene>
<comment type="similarity">
    <text evidence="1 5">Belongs to the MreC family.</text>
</comment>
<proteinExistence type="inferred from homology"/>
<dbReference type="KEGG" id="llu:AKJ09_06453"/>
<feature type="coiled-coil region" evidence="6">
    <location>
        <begin position="76"/>
        <end position="106"/>
    </location>
</feature>
<dbReference type="PIRSF" id="PIRSF038471">
    <property type="entry name" value="MreC"/>
    <property type="match status" value="1"/>
</dbReference>
<evidence type="ECO:0000256" key="6">
    <source>
        <dbReference type="SAM" id="Coils"/>
    </source>
</evidence>
<organism evidence="8 9">
    <name type="scientific">Labilithrix luteola</name>
    <dbReference type="NCBI Taxonomy" id="1391654"/>
    <lineage>
        <taxon>Bacteria</taxon>
        <taxon>Pseudomonadati</taxon>
        <taxon>Myxococcota</taxon>
        <taxon>Polyangia</taxon>
        <taxon>Polyangiales</taxon>
        <taxon>Labilitrichaceae</taxon>
        <taxon>Labilithrix</taxon>
    </lineage>
</organism>
<dbReference type="Proteomes" id="UP000064967">
    <property type="component" value="Chromosome"/>
</dbReference>
<dbReference type="PANTHER" id="PTHR34138:SF1">
    <property type="entry name" value="CELL SHAPE-DETERMINING PROTEIN MREC"/>
    <property type="match status" value="1"/>
</dbReference>